<keyword evidence="1" id="KW-1133">Transmembrane helix</keyword>
<sequence length="223" mass="26491">MAFLLLLLLNKKLRKSWQDYFRDLSYRRLKSSCVRWNGRVYWTFTVNTRHPLQAFVWAVILVVALYVNFFTSGTKYSLVAHSLTELTWDVWVTLLFFVLVFVCLMYNVYLGLVRDWAVGIVMRADSFTIEYRSGKSEEHSYSEIKKIKFKLWDSGGDVKKNFFPIFYFYDVTRKLICKGEVIDKESYLLVSRELKMHGLSYIEPDDTMETFDDPPMLHGRCRK</sequence>
<organism evidence="2 3">
    <name type="scientific">Prevotella fusca JCM 17724</name>
    <dbReference type="NCBI Taxonomy" id="1236517"/>
    <lineage>
        <taxon>Bacteria</taxon>
        <taxon>Pseudomonadati</taxon>
        <taxon>Bacteroidota</taxon>
        <taxon>Bacteroidia</taxon>
        <taxon>Bacteroidales</taxon>
        <taxon>Prevotellaceae</taxon>
        <taxon>Prevotella</taxon>
    </lineage>
</organism>
<dbReference type="AlphaFoldDB" id="A0A0K1NI22"/>
<dbReference type="EMBL" id="CP012074">
    <property type="protein sequence ID" value="AKU68675.1"/>
    <property type="molecule type" value="Genomic_DNA"/>
</dbReference>
<evidence type="ECO:0000313" key="2">
    <source>
        <dbReference type="EMBL" id="AKU68675.1"/>
    </source>
</evidence>
<accession>A0A0K1NI22</accession>
<reference evidence="2 3" key="1">
    <citation type="submission" date="2015-07" db="EMBL/GenBank/DDBJ databases">
        <authorList>
            <person name="Noorani M."/>
        </authorList>
    </citation>
    <scope>NUCLEOTIDE SEQUENCE [LARGE SCALE GENOMIC DNA]</scope>
    <source>
        <strain evidence="2 3">W1435</strain>
    </source>
</reference>
<keyword evidence="1" id="KW-0812">Transmembrane</keyword>
<proteinExistence type="predicted"/>
<dbReference type="KEGG" id="pfus:ADJ77_02210"/>
<evidence type="ECO:0000256" key="1">
    <source>
        <dbReference type="SAM" id="Phobius"/>
    </source>
</evidence>
<keyword evidence="1" id="KW-0472">Membrane</keyword>
<name>A0A0K1NI22_9BACT</name>
<protein>
    <submittedName>
        <fullName evidence="2">Uncharacterized protein</fullName>
    </submittedName>
</protein>
<feature type="transmembrane region" description="Helical" evidence="1">
    <location>
        <begin position="52"/>
        <end position="69"/>
    </location>
</feature>
<gene>
    <name evidence="2" type="ORF">ADJ77_02210</name>
</gene>
<evidence type="ECO:0000313" key="3">
    <source>
        <dbReference type="Proteomes" id="UP000060345"/>
    </source>
</evidence>
<feature type="transmembrane region" description="Helical" evidence="1">
    <location>
        <begin position="90"/>
        <end position="112"/>
    </location>
</feature>
<dbReference type="Proteomes" id="UP000060345">
    <property type="component" value="Chromosome 1"/>
</dbReference>